<accession>A0A9P8PD13</accession>
<evidence type="ECO:0000313" key="12">
    <source>
        <dbReference type="Proteomes" id="UP000788993"/>
    </source>
</evidence>
<name>A0A9P8PD13_9ASCO</name>
<evidence type="ECO:0000256" key="6">
    <source>
        <dbReference type="ARBA" id="ARBA00023136"/>
    </source>
</evidence>
<evidence type="ECO:0000256" key="2">
    <source>
        <dbReference type="ARBA" id="ARBA00022692"/>
    </source>
</evidence>
<evidence type="ECO:0000256" key="5">
    <source>
        <dbReference type="ARBA" id="ARBA00023128"/>
    </source>
</evidence>
<dbReference type="GO" id="GO:0030003">
    <property type="term" value="P:intracellular monoatomic cation homeostasis"/>
    <property type="evidence" value="ECO:0007669"/>
    <property type="project" value="TreeGrafter"/>
</dbReference>
<dbReference type="GO" id="GO:0005743">
    <property type="term" value="C:mitochondrial inner membrane"/>
    <property type="evidence" value="ECO:0007669"/>
    <property type="project" value="UniProtKB-SubCell"/>
</dbReference>
<dbReference type="Proteomes" id="UP000788993">
    <property type="component" value="Unassembled WGS sequence"/>
</dbReference>
<dbReference type="InterPro" id="IPR033122">
    <property type="entry name" value="LETM1-like_RBD"/>
</dbReference>
<reference evidence="11" key="2">
    <citation type="submission" date="2021-01" db="EMBL/GenBank/DDBJ databases">
        <authorList>
            <person name="Schikora-Tamarit M.A."/>
        </authorList>
    </citation>
    <scope>NUCLEOTIDE SEQUENCE</scope>
    <source>
        <strain evidence="11">NCAIM Y.01608</strain>
    </source>
</reference>
<feature type="domain" description="Letm1 RBD" evidence="10">
    <location>
        <begin position="173"/>
        <end position="414"/>
    </location>
</feature>
<keyword evidence="5 7" id="KW-0496">Mitochondrion</keyword>
<protein>
    <recommendedName>
        <fullName evidence="10">Letm1 RBD domain-containing protein</fullName>
    </recommendedName>
</protein>
<proteinExistence type="predicted"/>
<keyword evidence="3" id="KW-0999">Mitochondrion inner membrane</keyword>
<dbReference type="PANTHER" id="PTHR14009">
    <property type="entry name" value="LEUCINE ZIPPER-EF-HAND CONTAINING TRANSMEMBRANE PROTEIN"/>
    <property type="match status" value="1"/>
</dbReference>
<dbReference type="PROSITE" id="PS51758">
    <property type="entry name" value="LETM1_RBD"/>
    <property type="match status" value="1"/>
</dbReference>
<dbReference type="EMBL" id="JAEUBD010000983">
    <property type="protein sequence ID" value="KAH3669607.1"/>
    <property type="molecule type" value="Genomic_DNA"/>
</dbReference>
<feature type="compositionally biased region" description="Basic and acidic residues" evidence="8">
    <location>
        <begin position="453"/>
        <end position="478"/>
    </location>
</feature>
<dbReference type="GO" id="GO:0043022">
    <property type="term" value="F:ribosome binding"/>
    <property type="evidence" value="ECO:0007669"/>
    <property type="project" value="InterPro"/>
</dbReference>
<evidence type="ECO:0000259" key="10">
    <source>
        <dbReference type="PROSITE" id="PS51758"/>
    </source>
</evidence>
<sequence length="557" mass="64439">MEELYRGVGGWNMDLDMVRETSTAMPSGCWMPVFKPNDPTSETSVGDSLCAGQSVPLNYSLGLRFNSSAPKPTVWQKVKHEAQHYWAGTKLLGMEIKISSKLVLKAASGYELTRREYRQLQRTTSDVLRLFPFAMFVLIPFAELLLPVALKLFPNLLPSTYESKTDKEKNLKKLRITRTKVSEILRTQAKHIKLPSTITEEQRADYKDLYLKLKSGRSQEISKEQLLRVAKLFKDDLILDNVSRGILIAMAKYINLRPFGTDQILRYRIRHKMLKIKKDDKLIDYEGVKSLSPAELLVACGSRGIRTADTPPERLRELLQIWLDMRLREKIPSTLMILANAYSYGNTENYSHYEALKNVLNSLPEEFYHEQELHVDDEKATFEQRMNVLKEQEHLIESENVEEKDQKVIVKDKLSLDDEDKKPEEDEKKSEQNHEASAGHRAALNRLLKGFRERQQQQEKLTRQAEKELNRTREKSPTRIESPVAAPLVKEHLHEPERPTYSVPTGVREKKIARSEKELKEWGLNEKPIDEEFSSDSDSEVKEPKPKPTFKKRKPKN</sequence>
<comment type="subcellular location">
    <subcellularLocation>
        <location evidence="1">Mitochondrion inner membrane</location>
        <topology evidence="1">Single-pass membrane protein</topology>
    </subcellularLocation>
</comment>
<feature type="region of interest" description="Disordered" evidence="8">
    <location>
        <begin position="453"/>
        <end position="557"/>
    </location>
</feature>
<feature type="compositionally biased region" description="Basic and acidic residues" evidence="8">
    <location>
        <begin position="412"/>
        <end position="438"/>
    </location>
</feature>
<feature type="compositionally biased region" description="Basic residues" evidence="8">
    <location>
        <begin position="548"/>
        <end position="557"/>
    </location>
</feature>
<feature type="compositionally biased region" description="Basic and acidic residues" evidence="8">
    <location>
        <begin position="489"/>
        <end position="498"/>
    </location>
</feature>
<reference evidence="11" key="1">
    <citation type="journal article" date="2021" name="Open Biol.">
        <title>Shared evolutionary footprints suggest mitochondrial oxidative damage underlies multiple complex I losses in fungi.</title>
        <authorList>
            <person name="Schikora-Tamarit M.A."/>
            <person name="Marcet-Houben M."/>
            <person name="Nosek J."/>
            <person name="Gabaldon T."/>
        </authorList>
    </citation>
    <scope>NUCLEOTIDE SEQUENCE</scope>
    <source>
        <strain evidence="11">NCAIM Y.01608</strain>
    </source>
</reference>
<dbReference type="InterPro" id="IPR044202">
    <property type="entry name" value="LETM1/MDM38-like"/>
</dbReference>
<evidence type="ECO:0000256" key="4">
    <source>
        <dbReference type="ARBA" id="ARBA00022989"/>
    </source>
</evidence>
<organism evidence="11 12">
    <name type="scientific">Ogataea polymorpha</name>
    <dbReference type="NCBI Taxonomy" id="460523"/>
    <lineage>
        <taxon>Eukaryota</taxon>
        <taxon>Fungi</taxon>
        <taxon>Dikarya</taxon>
        <taxon>Ascomycota</taxon>
        <taxon>Saccharomycotina</taxon>
        <taxon>Pichiomycetes</taxon>
        <taxon>Pichiales</taxon>
        <taxon>Pichiaceae</taxon>
        <taxon>Ogataea</taxon>
    </lineage>
</organism>
<dbReference type="Pfam" id="PF07766">
    <property type="entry name" value="LETM1_RBD"/>
    <property type="match status" value="1"/>
</dbReference>
<feature type="transmembrane region" description="Helical" evidence="9">
    <location>
        <begin position="127"/>
        <end position="150"/>
    </location>
</feature>
<feature type="compositionally biased region" description="Basic and acidic residues" evidence="8">
    <location>
        <begin position="507"/>
        <end position="530"/>
    </location>
</feature>
<comment type="caution">
    <text evidence="11">The sequence shown here is derived from an EMBL/GenBank/DDBJ whole genome shotgun (WGS) entry which is preliminary data.</text>
</comment>
<evidence type="ECO:0000256" key="7">
    <source>
        <dbReference type="PROSITE-ProRule" id="PRU01094"/>
    </source>
</evidence>
<dbReference type="PANTHER" id="PTHR14009:SF1">
    <property type="entry name" value="MITOCHONDRIAL PROTON_CALCIUM EXCHANGER PROTEIN"/>
    <property type="match status" value="1"/>
</dbReference>
<evidence type="ECO:0000256" key="3">
    <source>
        <dbReference type="ARBA" id="ARBA00022792"/>
    </source>
</evidence>
<keyword evidence="6 9" id="KW-0472">Membrane</keyword>
<keyword evidence="4 9" id="KW-1133">Transmembrane helix</keyword>
<evidence type="ECO:0000256" key="9">
    <source>
        <dbReference type="SAM" id="Phobius"/>
    </source>
</evidence>
<keyword evidence="12" id="KW-1185">Reference proteome</keyword>
<gene>
    <name evidence="11" type="ORF">OGATHE_002419</name>
</gene>
<dbReference type="AlphaFoldDB" id="A0A9P8PD13"/>
<keyword evidence="2 9" id="KW-0812">Transmembrane</keyword>
<evidence type="ECO:0000256" key="1">
    <source>
        <dbReference type="ARBA" id="ARBA00004434"/>
    </source>
</evidence>
<evidence type="ECO:0000313" key="11">
    <source>
        <dbReference type="EMBL" id="KAH3669607.1"/>
    </source>
</evidence>
<feature type="region of interest" description="Disordered" evidence="8">
    <location>
        <begin position="412"/>
        <end position="441"/>
    </location>
</feature>
<evidence type="ECO:0000256" key="8">
    <source>
        <dbReference type="SAM" id="MobiDB-lite"/>
    </source>
</evidence>